<dbReference type="InterPro" id="IPR013783">
    <property type="entry name" value="Ig-like_fold"/>
</dbReference>
<name>A0A7Y9C7Z7_9FLAO</name>
<dbReference type="RefSeq" id="WP_176006704.1">
    <property type="nucleotide sequence ID" value="NZ_JABWMI010000014.1"/>
</dbReference>
<dbReference type="InterPro" id="IPR014756">
    <property type="entry name" value="Ig_E-set"/>
</dbReference>
<accession>A0A7Y9C7Z7</accession>
<dbReference type="Gene3D" id="2.60.40.10">
    <property type="entry name" value="Immunoglobulins"/>
    <property type="match status" value="1"/>
</dbReference>
<evidence type="ECO:0000313" key="1">
    <source>
        <dbReference type="EMBL" id="NYA71897.1"/>
    </source>
</evidence>
<dbReference type="Proteomes" id="UP000535020">
    <property type="component" value="Unassembled WGS sequence"/>
</dbReference>
<dbReference type="CDD" id="cd00102">
    <property type="entry name" value="IPT"/>
    <property type="match status" value="1"/>
</dbReference>
<dbReference type="SUPFAM" id="SSF81296">
    <property type="entry name" value="E set domains"/>
    <property type="match status" value="1"/>
</dbReference>
<keyword evidence="2" id="KW-1185">Reference proteome</keyword>
<gene>
    <name evidence="1" type="ORF">HZF10_13290</name>
</gene>
<protein>
    <recommendedName>
        <fullName evidence="3">T9SS sorting signal type C domain-containing protein</fullName>
    </recommendedName>
</protein>
<organism evidence="1 2">
    <name type="scientific">Flavobacterium agri</name>
    <dbReference type="NCBI Taxonomy" id="2743471"/>
    <lineage>
        <taxon>Bacteria</taxon>
        <taxon>Pseudomonadati</taxon>
        <taxon>Bacteroidota</taxon>
        <taxon>Flavobacteriia</taxon>
        <taxon>Flavobacteriales</taxon>
        <taxon>Flavobacteriaceae</taxon>
        <taxon>Flavobacterium</taxon>
    </lineage>
</organism>
<evidence type="ECO:0008006" key="3">
    <source>
        <dbReference type="Google" id="ProtNLM"/>
    </source>
</evidence>
<evidence type="ECO:0000313" key="2">
    <source>
        <dbReference type="Proteomes" id="UP000535020"/>
    </source>
</evidence>
<dbReference type="EMBL" id="JACBJI010000005">
    <property type="protein sequence ID" value="NYA71897.1"/>
    <property type="molecule type" value="Genomic_DNA"/>
</dbReference>
<proteinExistence type="predicted"/>
<reference evidence="1 2" key="1">
    <citation type="submission" date="2020-07" db="EMBL/GenBank/DDBJ databases">
        <authorList>
            <person name="Sun Q."/>
        </authorList>
    </citation>
    <scope>NUCLEOTIDE SEQUENCE [LARGE SCALE GENOMIC DNA]</scope>
    <source>
        <strain evidence="1 2">MAH-1</strain>
    </source>
</reference>
<comment type="caution">
    <text evidence="1">The sequence shown here is derived from an EMBL/GenBank/DDBJ whole genome shotgun (WGS) entry which is preliminary data.</text>
</comment>
<sequence>MKQKLRFNLAEIRSIATLLVLIALLCTTSGNAQLTLGTSPYTQDFNTGSLQTGWTVRTGATATALGSVATPITTSTGTATTLSWGDSAASFRFAASAKAPLTAASSTASQQSSTDRSLSVRTTAALGDPGASFNLQLANTTGKANFSMTFSAQLQSVQGRTTTYAVQYGLGSAPASYTTITTFTDLGINGGAWGTQQVTANFNNALDNQSGTVWIRIVTLAAATGSGSRCTFGIDDVSLTFGATQPTPTTTSISPSSAAAGDPGFTITVNGTNFVSGLSTVTWNGSARTTTFGSATQLTATINASDIASIGSANVGVTTTGAAAASNTQTFTINAPATPSLGVSGTTAHGASCPTVAATPIQYTITNTGLATANGISVVSDNPEFVVSGLSATTIAGSGGTATYFVTFTPASAGAKTATVTVSSSTSGSNSPTSSLTGTGTTPVAAVVTSSAATAINNTIATLNGNLGTLGVCPATTEKGFVYSQTSVNADPLNAGTGVTKTSVSGLSTGNFNLPLSSLPTATSYSYKAYVFDGTNYTYGTVQTFSTLAAANHLALVSVPAAGNVGVALSTFTVEARRPDNSLDTNYTGSVTISKASGPGGLGGTLTISATSGVASFSTATFDSAGTYTITAASGSLTSITSGNIVVTLAPITVAAWNFFGQSSPTTFAATTFDTHLDATSNLNLVTRGPGAAVSSGGNSFRTVGFQNDGISTSNTDYFQTTLKTNAGYSLSLSSLTAVYVGTTTFFNSPGVTSQYAYSLDGTNFTLIGSPVQTTSLTPPAIDLTGVAALQQVAPGTTVYIRYYASGQTNTGGWGFSSPTSANGLAFSGNVLCMQPTAFNVTGGGSTCNPAGLPVGLSNSQTNVNYQLKRDGNNVGSAVAGTGAALSFGNQTVAGTYTVEATNNLGGCNTTVAMSGNAVLTFTTATTWTGTVDSDWSNAGNWSCGVVPTASSDVLISSGSPQITANSFANTLTIQSGALLTVLSGRDLTVTGAITTTGGNFTIENNANLIQVNNVANAGLAKVKRNSSALMRQDYTLWASPVSGQNLLPFSPQTLTNRFYTYNTDTNQYNTVADPNTTGFAAGTGYLIRMPNNHPTTPTVWAGEFNGTLRNGDVPVTLTNSGAGLRFNLIGNPYASPISMQTFVTDNASNITGTLYFWRKTNNAASPSYCTWSSALGFVSNGEAQVVDPQGIIRTGQGFLVEASAAGTQVTFNNAQRSGDNANQFFRSANEVEVHRVWLNATNASGAFSQTLVGYVTDATLADDAQIDGKFFNDGDIAFYSLIGTDKFAIQGRPLPFVNTDVVPMGFKAANAGTYSIAIDHVDGLFSDGQNVYLRDNSTNIVHDLNSGVYSFAAEAGTFNDRFEVIYQNALGVNNPGLSDNAVIVYKQDGQFVINSGNVTMSGIKVYDALGKLIKEVNNVNASETRISTVDAHQMLIFKIQDTDGHEAVKKVMN</sequence>